<organism evidence="1 2">
    <name type="scientific">Weissella muntiaci</name>
    <dbReference type="NCBI Taxonomy" id="2508881"/>
    <lineage>
        <taxon>Bacteria</taxon>
        <taxon>Bacillati</taxon>
        <taxon>Bacillota</taxon>
        <taxon>Bacilli</taxon>
        <taxon>Lactobacillales</taxon>
        <taxon>Lactobacillaceae</taxon>
        <taxon>Weissella</taxon>
    </lineage>
</organism>
<name>A0A6C2C814_9LACO</name>
<gene>
    <name evidence="1" type="ORF">ESZ50_03720</name>
</gene>
<comment type="caution">
    <text evidence="1">The sequence shown here is derived from an EMBL/GenBank/DDBJ whole genome shotgun (WGS) entry which is preliminary data.</text>
</comment>
<dbReference type="EMBL" id="SDGZ01000010">
    <property type="protein sequence ID" value="TYC50171.1"/>
    <property type="molecule type" value="Genomic_DNA"/>
</dbReference>
<dbReference type="OrthoDB" id="9790372at2"/>
<dbReference type="Pfam" id="PF02620">
    <property type="entry name" value="YceD"/>
    <property type="match status" value="1"/>
</dbReference>
<dbReference type="RefSeq" id="WP_148622253.1">
    <property type="nucleotide sequence ID" value="NZ_SDGZ01000010.1"/>
</dbReference>
<dbReference type="AlphaFoldDB" id="A0A6C2C814"/>
<evidence type="ECO:0000313" key="1">
    <source>
        <dbReference type="EMBL" id="TYC50171.1"/>
    </source>
</evidence>
<reference evidence="1 2" key="1">
    <citation type="submission" date="2019-01" db="EMBL/GenBank/DDBJ databases">
        <title>Weissella sp. nov., a novel lactic acid bacterium isolated from animal feces.</title>
        <authorList>
            <person name="Wang L.-T."/>
        </authorList>
    </citation>
    <scope>NUCLEOTIDE SEQUENCE [LARGE SCALE GENOMIC DNA]</scope>
    <source>
        <strain evidence="1 2">8H-2</strain>
    </source>
</reference>
<accession>A0A6C2C814</accession>
<dbReference type="Proteomes" id="UP000371977">
    <property type="component" value="Unassembled WGS sequence"/>
</dbReference>
<dbReference type="InterPro" id="IPR003772">
    <property type="entry name" value="YceD"/>
</dbReference>
<protein>
    <submittedName>
        <fullName evidence="1">DUF177 domain-containing protein</fullName>
    </submittedName>
</protein>
<evidence type="ECO:0000313" key="2">
    <source>
        <dbReference type="Proteomes" id="UP000371977"/>
    </source>
</evidence>
<sequence length="182" mass="20242">MLKWQFNELAKYKQEALPFSETVDIKEALLRDFGDLVLDVTPLEVKGFAQADQEDIIIHANVTGELTVPSSRSLAPVSLPLDFAIDEVYLQNVAHEERYELEDSVMLVEDGMVDFLQAIVEFTVLQVPLQVLTEEEASAPMPTGSGWAVLTEDEYADQQVEEPVAANTPLAGLKDLFDSEKN</sequence>
<proteinExistence type="predicted"/>
<keyword evidence="2" id="KW-1185">Reference proteome</keyword>